<dbReference type="InterPro" id="IPR004038">
    <property type="entry name" value="Ribosomal_eL8/eL30/eS12/Gad45"/>
</dbReference>
<dbReference type="GO" id="GO:0006412">
    <property type="term" value="P:translation"/>
    <property type="evidence" value="ECO:0007669"/>
    <property type="project" value="UniProtKB-UniRule"/>
</dbReference>
<sequence length="107" mass="11777">MRMAEEIDANREIRKAVDTGSVSFGEKQAEKNILKGDAQLVIISNNLSKLLREKISHLANVSQIPLYEFSGSGMELGAVCGKPFVISTMAIQNIGKSKILSYIHKKK</sequence>
<dbReference type="AlphaFoldDB" id="A0A8T4KTT0"/>
<dbReference type="InterPro" id="IPR000231">
    <property type="entry name" value="Ribosomal_eL30"/>
</dbReference>
<proteinExistence type="inferred from homology"/>
<dbReference type="GO" id="GO:0003735">
    <property type="term" value="F:structural constituent of ribosome"/>
    <property type="evidence" value="ECO:0007669"/>
    <property type="project" value="InterPro"/>
</dbReference>
<evidence type="ECO:0000256" key="1">
    <source>
        <dbReference type="ARBA" id="ARBA00007326"/>
    </source>
</evidence>
<keyword evidence="3 5" id="KW-0687">Ribonucleoprotein</keyword>
<dbReference type="GO" id="GO:0022625">
    <property type="term" value="C:cytosolic large ribosomal subunit"/>
    <property type="evidence" value="ECO:0007669"/>
    <property type="project" value="InterPro"/>
</dbReference>
<evidence type="ECO:0000256" key="3">
    <source>
        <dbReference type="ARBA" id="ARBA00023274"/>
    </source>
</evidence>
<dbReference type="Gene3D" id="3.30.1330.30">
    <property type="match status" value="1"/>
</dbReference>
<evidence type="ECO:0000256" key="2">
    <source>
        <dbReference type="ARBA" id="ARBA00022980"/>
    </source>
</evidence>
<gene>
    <name evidence="5" type="primary">rpl30e</name>
    <name evidence="7" type="ORF">J4415_01830</name>
</gene>
<evidence type="ECO:0000256" key="4">
    <source>
        <dbReference type="ARBA" id="ARBA00035231"/>
    </source>
</evidence>
<dbReference type="InterPro" id="IPR029064">
    <property type="entry name" value="Ribosomal_eL30-like_sf"/>
</dbReference>
<dbReference type="HAMAP" id="MF_00481">
    <property type="entry name" value="Ribosomal_eL30"/>
    <property type="match status" value="1"/>
</dbReference>
<dbReference type="PANTHER" id="PTHR11449">
    <property type="entry name" value="RIBOSOMAL PROTEIN L30"/>
    <property type="match status" value="1"/>
</dbReference>
<dbReference type="InterPro" id="IPR022991">
    <property type="entry name" value="Ribosomal_eL30_CS"/>
</dbReference>
<feature type="domain" description="Ribosomal protein eL8/eL30/eS12/Gadd45" evidence="6">
    <location>
        <begin position="9"/>
        <end position="100"/>
    </location>
</feature>
<protein>
    <recommendedName>
        <fullName evidence="4 5">Large ribosomal subunit protein eL30</fullName>
    </recommendedName>
</protein>
<dbReference type="InterPro" id="IPR039109">
    <property type="entry name" value="Ribosomal_eL30-like"/>
</dbReference>
<dbReference type="Pfam" id="PF01248">
    <property type="entry name" value="Ribosomal_L7Ae"/>
    <property type="match status" value="1"/>
</dbReference>
<dbReference type="PROSITE" id="PS00993">
    <property type="entry name" value="RIBOSOMAL_L30E_2"/>
    <property type="match status" value="1"/>
</dbReference>
<reference evidence="7" key="1">
    <citation type="submission" date="2021-03" db="EMBL/GenBank/DDBJ databases">
        <authorList>
            <person name="Jaffe A."/>
        </authorList>
    </citation>
    <scope>NUCLEOTIDE SEQUENCE</scope>
    <source>
        <strain evidence="7">RIFCSPHIGHO2_01_FULL_AR10_44_11</strain>
    </source>
</reference>
<name>A0A8T4KTT0_9ARCH</name>
<dbReference type="GO" id="GO:0003723">
    <property type="term" value="F:RNA binding"/>
    <property type="evidence" value="ECO:0007669"/>
    <property type="project" value="InterPro"/>
</dbReference>
<comment type="similarity">
    <text evidence="1 5">Belongs to the eukaryotic ribosomal protein eL30 family.</text>
</comment>
<dbReference type="Proteomes" id="UP000677687">
    <property type="component" value="Unassembled WGS sequence"/>
</dbReference>
<dbReference type="SUPFAM" id="SSF55315">
    <property type="entry name" value="L30e-like"/>
    <property type="match status" value="1"/>
</dbReference>
<keyword evidence="2 5" id="KW-0689">Ribosomal protein</keyword>
<reference evidence="7" key="2">
    <citation type="submission" date="2021-05" db="EMBL/GenBank/DDBJ databases">
        <title>Protein family content uncovers lineage relationships and bacterial pathway maintenance mechanisms in DPANN archaea.</title>
        <authorList>
            <person name="Castelle C.J."/>
            <person name="Meheust R."/>
            <person name="Jaffe A.L."/>
            <person name="Seitz K."/>
            <person name="Gong X."/>
            <person name="Baker B.J."/>
            <person name="Banfield J.F."/>
        </authorList>
    </citation>
    <scope>NUCLEOTIDE SEQUENCE</scope>
    <source>
        <strain evidence="7">RIFCSPHIGHO2_01_FULL_AR10_44_11</strain>
    </source>
</reference>
<dbReference type="NCBIfam" id="NF002172">
    <property type="entry name" value="PRK01018.1"/>
    <property type="match status" value="1"/>
</dbReference>
<accession>A0A8T4KTT0</accession>
<evidence type="ECO:0000313" key="8">
    <source>
        <dbReference type="Proteomes" id="UP000677687"/>
    </source>
</evidence>
<evidence type="ECO:0000256" key="5">
    <source>
        <dbReference type="HAMAP-Rule" id="MF_00481"/>
    </source>
</evidence>
<comment type="caution">
    <text evidence="7">The sequence shown here is derived from an EMBL/GenBank/DDBJ whole genome shotgun (WGS) entry which is preliminary data.</text>
</comment>
<dbReference type="EMBL" id="JAGVWD010000023">
    <property type="protein sequence ID" value="MBS3057344.1"/>
    <property type="molecule type" value="Genomic_DNA"/>
</dbReference>
<evidence type="ECO:0000259" key="6">
    <source>
        <dbReference type="Pfam" id="PF01248"/>
    </source>
</evidence>
<evidence type="ECO:0000313" key="7">
    <source>
        <dbReference type="EMBL" id="MBS3057344.1"/>
    </source>
</evidence>
<organism evidence="7 8">
    <name type="scientific">Candidatus Iainarchaeum sp</name>
    <dbReference type="NCBI Taxonomy" id="3101447"/>
    <lineage>
        <taxon>Archaea</taxon>
        <taxon>Candidatus Iainarchaeota</taxon>
        <taxon>Candidatus Iainarchaeia</taxon>
        <taxon>Candidatus Iainarchaeales</taxon>
        <taxon>Candidatus Iainarchaeaceae</taxon>
        <taxon>Candidatus Iainarchaeum</taxon>
    </lineage>
</organism>